<keyword evidence="8" id="KW-0539">Nucleus</keyword>
<dbReference type="InterPro" id="IPR003656">
    <property type="entry name" value="Znf_BED"/>
</dbReference>
<evidence type="ECO:0000256" key="4">
    <source>
        <dbReference type="ARBA" id="ARBA00022833"/>
    </source>
</evidence>
<evidence type="ECO:0000256" key="10">
    <source>
        <dbReference type="SAM" id="MobiDB-lite"/>
    </source>
</evidence>
<dbReference type="SUPFAM" id="SSF57667">
    <property type="entry name" value="beta-beta-alpha zinc fingers"/>
    <property type="match status" value="1"/>
</dbReference>
<feature type="compositionally biased region" description="Polar residues" evidence="10">
    <location>
        <begin position="123"/>
        <end position="142"/>
    </location>
</feature>
<keyword evidence="3 9" id="KW-0863">Zinc-finger</keyword>
<dbReference type="SUPFAM" id="SSF140996">
    <property type="entry name" value="Hermes dimerisation domain"/>
    <property type="match status" value="1"/>
</dbReference>
<keyword evidence="6" id="KW-0238">DNA-binding</keyword>
<dbReference type="AlphaFoldDB" id="A0A4Y0BKA8"/>
<evidence type="ECO:0000256" key="6">
    <source>
        <dbReference type="ARBA" id="ARBA00023125"/>
    </source>
</evidence>
<evidence type="ECO:0000256" key="5">
    <source>
        <dbReference type="ARBA" id="ARBA00023015"/>
    </source>
</evidence>
<dbReference type="GO" id="GO:0003677">
    <property type="term" value="F:DNA binding"/>
    <property type="evidence" value="ECO:0007669"/>
    <property type="project" value="UniProtKB-KW"/>
</dbReference>
<dbReference type="VEuPathDB" id="VectorBase:AFUN2_002448"/>
<dbReference type="GO" id="GO:0005634">
    <property type="term" value="C:nucleus"/>
    <property type="evidence" value="ECO:0007669"/>
    <property type="project" value="UniProtKB-SubCell"/>
</dbReference>
<dbReference type="STRING" id="62324.A0A4Y0BKA8"/>
<keyword evidence="7" id="KW-0804">Transcription</keyword>
<protein>
    <submittedName>
        <fullName evidence="12">BED-type domain-containing protein</fullName>
    </submittedName>
</protein>
<dbReference type="PROSITE" id="PS50808">
    <property type="entry name" value="ZF_BED"/>
    <property type="match status" value="1"/>
</dbReference>
<dbReference type="GO" id="GO:0009791">
    <property type="term" value="P:post-embryonic development"/>
    <property type="evidence" value="ECO:0007669"/>
    <property type="project" value="UniProtKB-ARBA"/>
</dbReference>
<dbReference type="InterPro" id="IPR012337">
    <property type="entry name" value="RNaseH-like_sf"/>
</dbReference>
<dbReference type="Pfam" id="PF02892">
    <property type="entry name" value="zf-BED"/>
    <property type="match status" value="1"/>
</dbReference>
<dbReference type="VEuPathDB" id="VectorBase:AFUN020239"/>
<feature type="region of interest" description="Disordered" evidence="10">
    <location>
        <begin position="1"/>
        <end position="63"/>
    </location>
</feature>
<dbReference type="GO" id="GO:0046983">
    <property type="term" value="F:protein dimerization activity"/>
    <property type="evidence" value="ECO:0007669"/>
    <property type="project" value="InterPro"/>
</dbReference>
<accession>A0A4Y0BKA8</accession>
<name>A0A4Y0BKA8_ANOFN</name>
<feature type="region of interest" description="Disordered" evidence="10">
    <location>
        <begin position="110"/>
        <end position="142"/>
    </location>
</feature>
<evidence type="ECO:0000256" key="2">
    <source>
        <dbReference type="ARBA" id="ARBA00022723"/>
    </source>
</evidence>
<dbReference type="SMART" id="SM00614">
    <property type="entry name" value="ZnF_BED"/>
    <property type="match status" value="1"/>
</dbReference>
<evidence type="ECO:0000256" key="7">
    <source>
        <dbReference type="ARBA" id="ARBA00023163"/>
    </source>
</evidence>
<feature type="domain" description="BED-type" evidence="11">
    <location>
        <begin position="141"/>
        <end position="191"/>
    </location>
</feature>
<comment type="subcellular location">
    <subcellularLocation>
        <location evidence="1">Nucleus</location>
    </subcellularLocation>
</comment>
<evidence type="ECO:0000259" key="11">
    <source>
        <dbReference type="PROSITE" id="PS50808"/>
    </source>
</evidence>
<evidence type="ECO:0000256" key="9">
    <source>
        <dbReference type="PROSITE-ProRule" id="PRU00027"/>
    </source>
</evidence>
<organism evidence="12">
    <name type="scientific">Anopheles funestus</name>
    <name type="common">African malaria mosquito</name>
    <dbReference type="NCBI Taxonomy" id="62324"/>
    <lineage>
        <taxon>Eukaryota</taxon>
        <taxon>Metazoa</taxon>
        <taxon>Ecdysozoa</taxon>
        <taxon>Arthropoda</taxon>
        <taxon>Hexapoda</taxon>
        <taxon>Insecta</taxon>
        <taxon>Pterygota</taxon>
        <taxon>Neoptera</taxon>
        <taxon>Endopterygota</taxon>
        <taxon>Diptera</taxon>
        <taxon>Nematocera</taxon>
        <taxon>Culicoidea</taxon>
        <taxon>Culicidae</taxon>
        <taxon>Anophelinae</taxon>
        <taxon>Anopheles</taxon>
    </lineage>
</organism>
<keyword evidence="5" id="KW-0805">Transcription regulation</keyword>
<evidence type="ECO:0000256" key="3">
    <source>
        <dbReference type="ARBA" id="ARBA00022771"/>
    </source>
</evidence>
<dbReference type="InterPro" id="IPR008906">
    <property type="entry name" value="HATC_C_dom"/>
</dbReference>
<dbReference type="InterPro" id="IPR036236">
    <property type="entry name" value="Znf_C2H2_sf"/>
</dbReference>
<feature type="compositionally biased region" description="Polar residues" evidence="10">
    <location>
        <begin position="1"/>
        <end position="28"/>
    </location>
</feature>
<feature type="compositionally biased region" description="Polar residues" evidence="10">
    <location>
        <begin position="47"/>
        <end position="60"/>
    </location>
</feature>
<dbReference type="Pfam" id="PF05699">
    <property type="entry name" value="Dimer_Tnp_hAT"/>
    <property type="match status" value="1"/>
</dbReference>
<reference evidence="12" key="1">
    <citation type="submission" date="2020-05" db="UniProtKB">
        <authorList>
            <consortium name="EnsemblMetazoa"/>
        </authorList>
    </citation>
    <scope>IDENTIFICATION</scope>
    <source>
        <strain evidence="12">FUMOZ</strain>
    </source>
</reference>
<dbReference type="InterPro" id="IPR052035">
    <property type="entry name" value="ZnF_BED_domain_contain"/>
</dbReference>
<dbReference type="GO" id="GO:0008270">
    <property type="term" value="F:zinc ion binding"/>
    <property type="evidence" value="ECO:0007669"/>
    <property type="project" value="UniProtKB-KW"/>
</dbReference>
<evidence type="ECO:0000256" key="1">
    <source>
        <dbReference type="ARBA" id="ARBA00004123"/>
    </source>
</evidence>
<dbReference type="EnsemblMetazoa" id="AFUN020239-RC">
    <property type="protein sequence ID" value="AFUN020239-PC"/>
    <property type="gene ID" value="AFUN020239"/>
</dbReference>
<sequence>MDDSTNNRYGTRSAANPTQLAEASTTIKQEPIDEDVPDSRPKEPSAATMQQEASSSNCSSRDPLADEIEFGETGISFQNAFFNVVGNEIKTENIIAEEIEDNGDIVGSSTKRRKICEEDSGDDSSATRSTQQSACTMNPPSNSSDVWHHFERMENAGKCLYCSQVIRHSKSSTFSLKRHLASKHMEISQGRTQENISSLRDLKSYLKQQSPTTVASRFGAKEHLKSYSVETKETLDDNLLKFISKECLPFSTVDSDAFKQFCSGLNPNYVIPSRNIVAEAILKEKYVKSVQRVKDTLANTTHVALTLDEWPNTDSTTFYALTAHYIDGNYTFCSSLLECSEFDVPYTDMNIAQWIRRVIDDFNVTISNVAGIVTDNRPHKMSAVRNLNLKHLPCFAHTLNSIVIKCITHTIGDVIEKIKQIIACFKANNTATSKLAKVQTQLNLPRLKLKQDIPSRFTSTYVMIERFHQNKGPLLACLESMQMQHTLQSKDWTVMEQTINVLYNFDCAAKIASSEKHVMPSLAGLMIQILIQKTSDLLNGDLEDSVHNMARSLITDLSAISDPIVNQCMLLDPRMKRHSFENKDEMYAQTYDTIVELLAPFMATFDTVPDVKTEIATDPYRQYLFSDFINKVNVVERETSNPDLKAKRELDEYISAKYIAMTADPLLWWKQNESRFPSLYKLVQHMFCIPASSVPCERVFTKAGQLYDDKRARLDPKHVPVMLFLQQNEF</sequence>
<keyword evidence="2" id="KW-0479">Metal-binding</keyword>
<keyword evidence="4" id="KW-0862">Zinc</keyword>
<dbReference type="PANTHER" id="PTHR46481:SF10">
    <property type="entry name" value="ZINC FINGER BED DOMAIN-CONTAINING PROTEIN 39"/>
    <property type="match status" value="1"/>
</dbReference>
<evidence type="ECO:0000313" key="12">
    <source>
        <dbReference type="EnsemblMetazoa" id="AFUN020239-PC"/>
    </source>
</evidence>
<dbReference type="SUPFAM" id="SSF53098">
    <property type="entry name" value="Ribonuclease H-like"/>
    <property type="match status" value="1"/>
</dbReference>
<dbReference type="PANTHER" id="PTHR46481">
    <property type="entry name" value="ZINC FINGER BED DOMAIN-CONTAINING PROTEIN 4"/>
    <property type="match status" value="1"/>
</dbReference>
<evidence type="ECO:0000256" key="8">
    <source>
        <dbReference type="ARBA" id="ARBA00023242"/>
    </source>
</evidence>
<proteinExistence type="predicted"/>